<reference evidence="2" key="1">
    <citation type="submission" date="2022-08" db="EMBL/GenBank/DDBJ databases">
        <title>Novel sulfate-reducing endosymbionts in the free-living metamonad Anaeramoeba.</title>
        <authorList>
            <person name="Jerlstrom-Hultqvist J."/>
            <person name="Cepicka I."/>
            <person name="Gallot-Lavallee L."/>
            <person name="Salas-Leiva D."/>
            <person name="Curtis B.A."/>
            <person name="Zahonova K."/>
            <person name="Pipaliya S."/>
            <person name="Dacks J."/>
            <person name="Roger A.J."/>
        </authorList>
    </citation>
    <scope>NUCLEOTIDE SEQUENCE</scope>
    <source>
        <strain evidence="2">Schooner1</strain>
    </source>
</reference>
<dbReference type="EMBL" id="JAOAOG010000140">
    <property type="protein sequence ID" value="KAJ6245936.1"/>
    <property type="molecule type" value="Genomic_DNA"/>
</dbReference>
<feature type="compositionally biased region" description="Basic and acidic residues" evidence="1">
    <location>
        <begin position="173"/>
        <end position="187"/>
    </location>
</feature>
<gene>
    <name evidence="2" type="ORF">M0813_19695</name>
</gene>
<keyword evidence="3" id="KW-1185">Reference proteome</keyword>
<evidence type="ECO:0000313" key="3">
    <source>
        <dbReference type="Proteomes" id="UP001150062"/>
    </source>
</evidence>
<protein>
    <submittedName>
        <fullName evidence="2">Transgelin</fullName>
    </submittedName>
</protein>
<dbReference type="Proteomes" id="UP001150062">
    <property type="component" value="Unassembled WGS sequence"/>
</dbReference>
<evidence type="ECO:0000256" key="1">
    <source>
        <dbReference type="SAM" id="MobiDB-lite"/>
    </source>
</evidence>
<accession>A0ABQ8YMV6</accession>
<evidence type="ECO:0000313" key="2">
    <source>
        <dbReference type="EMBL" id="KAJ6245936.1"/>
    </source>
</evidence>
<feature type="compositionally biased region" description="Basic and acidic residues" evidence="1">
    <location>
        <begin position="126"/>
        <end position="141"/>
    </location>
</feature>
<name>A0ABQ8YMV6_9EUKA</name>
<sequence>MSFFDEETSLQKVQTSIKQPRIHLFHGSSNFNSLVESSSDVSQTFLNQLSSENDTSSENEKNNKKEKNYTKKKKKQSEDLNTSMDFKDLIQYSPSDSEQEYTTIKKTKSLNFDEKKESFSNNEISESEKENQNENEKKNETEKEEENENEKEKEKEKEKEEEEEEKEEENENEKEKNYKGLKKKESDDINTSMEFTDLIQNSPSDSEQEYTTIKKIKSLNFDEKKEFFSNNESSQKVQILTFKSNSRKKVNILNTGIHITVHFNTDPQQLNYPFTDISISLLNGKKFRLEFFVFSFSENHYSKRPY</sequence>
<feature type="region of interest" description="Disordered" evidence="1">
    <location>
        <begin position="45"/>
        <end position="187"/>
    </location>
</feature>
<comment type="caution">
    <text evidence="2">The sequence shown here is derived from an EMBL/GenBank/DDBJ whole genome shotgun (WGS) entry which is preliminary data.</text>
</comment>
<feature type="compositionally biased region" description="Polar residues" evidence="1">
    <location>
        <begin position="92"/>
        <end position="104"/>
    </location>
</feature>
<proteinExistence type="predicted"/>
<organism evidence="2 3">
    <name type="scientific">Anaeramoeba flamelloides</name>
    <dbReference type="NCBI Taxonomy" id="1746091"/>
    <lineage>
        <taxon>Eukaryota</taxon>
        <taxon>Metamonada</taxon>
        <taxon>Anaeramoebidae</taxon>
        <taxon>Anaeramoeba</taxon>
    </lineage>
</organism>
<feature type="compositionally biased region" description="Acidic residues" evidence="1">
    <location>
        <begin position="159"/>
        <end position="172"/>
    </location>
</feature>
<feature type="compositionally biased region" description="Basic and acidic residues" evidence="1">
    <location>
        <begin position="58"/>
        <end position="69"/>
    </location>
</feature>